<feature type="chain" id="PRO_5032303076" evidence="1">
    <location>
        <begin position="24"/>
        <end position="172"/>
    </location>
</feature>
<dbReference type="Proteomes" id="UP000559117">
    <property type="component" value="Unassembled WGS sequence"/>
</dbReference>
<dbReference type="AlphaFoldDB" id="A0A840UK95"/>
<sequence length="172" mass="19088">MRILKTSILLMFIMLITSYTAFAAAPKVTADKTTFDILSGTYKLDGNVNVDTSKFSVKADHAQVNLTSFEVWAQDNIKCVYGNKEDNSLINFAGDDLYGAWNDKTITVKGGTSFKYGDLSITANQTSFNWDTKIADFSGNVVVNENGKISSYNEIKYNVIDKKFLNNDGTEK</sequence>
<gene>
    <name evidence="2" type="ORF">HNR32_000242</name>
</gene>
<keyword evidence="1" id="KW-0732">Signal</keyword>
<evidence type="ECO:0000313" key="3">
    <source>
        <dbReference type="Proteomes" id="UP000559117"/>
    </source>
</evidence>
<protein>
    <submittedName>
        <fullName evidence="2">Lipopolysaccharide assembly outer membrane protein LptD (OstA)</fullName>
    </submittedName>
</protein>
<proteinExistence type="predicted"/>
<dbReference type="RefSeq" id="WP_183858951.1">
    <property type="nucleotide sequence ID" value="NZ_JACHFH010000002.1"/>
</dbReference>
<evidence type="ECO:0000256" key="1">
    <source>
        <dbReference type="SAM" id="SignalP"/>
    </source>
</evidence>
<name>A0A840UK95_9FIRM</name>
<dbReference type="Gene3D" id="2.60.450.10">
    <property type="entry name" value="Lipopolysaccharide (LPS) transport protein A like domain"/>
    <property type="match status" value="1"/>
</dbReference>
<organism evidence="2 3">
    <name type="scientific">Pectinatus brassicae</name>
    <dbReference type="NCBI Taxonomy" id="862415"/>
    <lineage>
        <taxon>Bacteria</taxon>
        <taxon>Bacillati</taxon>
        <taxon>Bacillota</taxon>
        <taxon>Negativicutes</taxon>
        <taxon>Selenomonadales</taxon>
        <taxon>Selenomonadaceae</taxon>
        <taxon>Pectinatus</taxon>
    </lineage>
</organism>
<reference evidence="2 3" key="1">
    <citation type="submission" date="2020-08" db="EMBL/GenBank/DDBJ databases">
        <title>Genomic Encyclopedia of Type Strains, Phase IV (KMG-IV): sequencing the most valuable type-strain genomes for metagenomic binning, comparative biology and taxonomic classification.</title>
        <authorList>
            <person name="Goeker M."/>
        </authorList>
    </citation>
    <scope>NUCLEOTIDE SEQUENCE [LARGE SCALE GENOMIC DNA]</scope>
    <source>
        <strain evidence="2 3">DSM 24661</strain>
    </source>
</reference>
<evidence type="ECO:0000313" key="2">
    <source>
        <dbReference type="EMBL" id="MBB5335128.1"/>
    </source>
</evidence>
<keyword evidence="3" id="KW-1185">Reference proteome</keyword>
<dbReference type="EMBL" id="JACHFH010000002">
    <property type="protein sequence ID" value="MBB5335128.1"/>
    <property type="molecule type" value="Genomic_DNA"/>
</dbReference>
<feature type="signal peptide" evidence="1">
    <location>
        <begin position="1"/>
        <end position="23"/>
    </location>
</feature>
<accession>A0A840UK95</accession>
<comment type="caution">
    <text evidence="2">The sequence shown here is derived from an EMBL/GenBank/DDBJ whole genome shotgun (WGS) entry which is preliminary data.</text>
</comment>